<organism evidence="4 5">
    <name type="scientific">Psychrosphaera ytuae</name>
    <dbReference type="NCBI Taxonomy" id="2820710"/>
    <lineage>
        <taxon>Bacteria</taxon>
        <taxon>Pseudomonadati</taxon>
        <taxon>Pseudomonadota</taxon>
        <taxon>Gammaproteobacteria</taxon>
        <taxon>Alteromonadales</taxon>
        <taxon>Pseudoalteromonadaceae</taxon>
        <taxon>Psychrosphaera</taxon>
    </lineage>
</organism>
<dbReference type="Gene3D" id="2.40.30.10">
    <property type="entry name" value="Translation factors"/>
    <property type="match status" value="1"/>
</dbReference>
<sequence>MKNLVQRLWSSTALPQSLDFWLKQFKVNFQFDTPTVKVLDKAIIGDAVKLVLKPSKKCHAFLAGQHIRLKVFIDGIGHERCYSIANLPSSKGVIELYIKVQGLVSNAIRHQVSIGDVLDVSQPFGDNHSKRFDGFVAGGIGITALWPLFLSAKKDNPDLVLLYLTRLESNESGLPKDNKEYVLFNEIRQSRAFTEGKVKILDGRTTLTNANELLNHFGDTSRLLSCGSEGFNQQVNEVVKKSDKQIYVEFESFKTAEPANISEEYAEHQIILTKSNQTLTVTNQSTLLESLLEAGLKPQYGCKQGICHQCTCRVAPSSLLNDNNKSIQLCTTVPNQSLEIEL</sequence>
<keyword evidence="1" id="KW-0830">Ubiquinone</keyword>
<dbReference type="AlphaFoldDB" id="A0A975DC87"/>
<dbReference type="PANTHER" id="PTHR47354">
    <property type="entry name" value="NADH OXIDOREDUCTASE HCR"/>
    <property type="match status" value="1"/>
</dbReference>
<evidence type="ECO:0000259" key="3">
    <source>
        <dbReference type="PROSITE" id="PS51384"/>
    </source>
</evidence>
<evidence type="ECO:0000259" key="2">
    <source>
        <dbReference type="PROSITE" id="PS51085"/>
    </source>
</evidence>
<proteinExistence type="predicted"/>
<reference evidence="4" key="1">
    <citation type="submission" date="2021-03" db="EMBL/GenBank/DDBJ databases">
        <title>Description of Psychrosphaera ytuae sp. nov. isolated from deep sea sediment of South China Sea.</title>
        <authorList>
            <person name="Zhang J."/>
            <person name="Xu X.-D."/>
        </authorList>
    </citation>
    <scope>NUCLEOTIDE SEQUENCE</scope>
    <source>
        <strain evidence="4">MTZ26</strain>
    </source>
</reference>
<dbReference type="InterPro" id="IPR012675">
    <property type="entry name" value="Beta-grasp_dom_sf"/>
</dbReference>
<evidence type="ECO:0000256" key="1">
    <source>
        <dbReference type="ARBA" id="ARBA00023075"/>
    </source>
</evidence>
<keyword evidence="5" id="KW-1185">Reference proteome</keyword>
<dbReference type="GO" id="GO:0016491">
    <property type="term" value="F:oxidoreductase activity"/>
    <property type="evidence" value="ECO:0007669"/>
    <property type="project" value="InterPro"/>
</dbReference>
<dbReference type="GO" id="GO:0051536">
    <property type="term" value="F:iron-sulfur cluster binding"/>
    <property type="evidence" value="ECO:0007669"/>
    <property type="project" value="InterPro"/>
</dbReference>
<gene>
    <name evidence="4" type="ORF">J1N51_03165</name>
</gene>
<dbReference type="Pfam" id="PF00111">
    <property type="entry name" value="Fer2"/>
    <property type="match status" value="1"/>
</dbReference>
<dbReference type="InterPro" id="IPR017927">
    <property type="entry name" value="FAD-bd_FR_type"/>
</dbReference>
<accession>A0A975DC87</accession>
<feature type="domain" description="FAD-binding FR-type" evidence="3">
    <location>
        <begin position="28"/>
        <end position="130"/>
    </location>
</feature>
<dbReference type="InterPro" id="IPR001041">
    <property type="entry name" value="2Fe-2S_ferredoxin-type"/>
</dbReference>
<feature type="domain" description="2Fe-2S ferredoxin-type" evidence="2">
    <location>
        <begin position="268"/>
        <end position="342"/>
    </location>
</feature>
<dbReference type="PROSITE" id="PS51085">
    <property type="entry name" value="2FE2S_FER_2"/>
    <property type="match status" value="1"/>
</dbReference>
<dbReference type="PANTHER" id="PTHR47354:SF5">
    <property type="entry name" value="PROTEIN RFBI"/>
    <property type="match status" value="1"/>
</dbReference>
<dbReference type="KEGG" id="psym:J1N51_03165"/>
<dbReference type="EMBL" id="CP072110">
    <property type="protein sequence ID" value="QTH64492.1"/>
    <property type="molecule type" value="Genomic_DNA"/>
</dbReference>
<dbReference type="Proteomes" id="UP000682739">
    <property type="component" value="Chromosome"/>
</dbReference>
<dbReference type="Gene3D" id="3.10.20.30">
    <property type="match status" value="1"/>
</dbReference>
<protein>
    <submittedName>
        <fullName evidence="4">Iron-sulfur cluster-binding domain-containing protein</fullName>
    </submittedName>
</protein>
<dbReference type="RefSeq" id="WP_208832546.1">
    <property type="nucleotide sequence ID" value="NZ_CP072110.1"/>
</dbReference>
<dbReference type="Gene3D" id="3.40.50.80">
    <property type="entry name" value="Nucleotide-binding domain of ferredoxin-NADP reductase (FNR) module"/>
    <property type="match status" value="1"/>
</dbReference>
<dbReference type="InterPro" id="IPR050415">
    <property type="entry name" value="MRET"/>
</dbReference>
<dbReference type="PROSITE" id="PS51384">
    <property type="entry name" value="FAD_FR"/>
    <property type="match status" value="1"/>
</dbReference>
<evidence type="ECO:0000313" key="5">
    <source>
        <dbReference type="Proteomes" id="UP000682739"/>
    </source>
</evidence>
<dbReference type="SUPFAM" id="SSF63380">
    <property type="entry name" value="Riboflavin synthase domain-like"/>
    <property type="match status" value="1"/>
</dbReference>
<dbReference type="Pfam" id="PF00970">
    <property type="entry name" value="FAD_binding_6"/>
    <property type="match status" value="1"/>
</dbReference>
<dbReference type="SUPFAM" id="SSF54292">
    <property type="entry name" value="2Fe-2S ferredoxin-like"/>
    <property type="match status" value="1"/>
</dbReference>
<dbReference type="InterPro" id="IPR036010">
    <property type="entry name" value="2Fe-2S_ferredoxin-like_sf"/>
</dbReference>
<name>A0A975DC87_9GAMM</name>
<dbReference type="CDD" id="cd00207">
    <property type="entry name" value="fer2"/>
    <property type="match status" value="1"/>
</dbReference>
<dbReference type="InterPro" id="IPR017938">
    <property type="entry name" value="Riboflavin_synthase-like_b-brl"/>
</dbReference>
<dbReference type="InterPro" id="IPR039261">
    <property type="entry name" value="FNR_nucleotide-bd"/>
</dbReference>
<evidence type="ECO:0000313" key="4">
    <source>
        <dbReference type="EMBL" id="QTH64492.1"/>
    </source>
</evidence>
<dbReference type="SUPFAM" id="SSF52343">
    <property type="entry name" value="Ferredoxin reductase-like, C-terminal NADP-linked domain"/>
    <property type="match status" value="1"/>
</dbReference>
<dbReference type="InterPro" id="IPR008333">
    <property type="entry name" value="Cbr1-like_FAD-bd_dom"/>
</dbReference>